<protein>
    <recommendedName>
        <fullName evidence="1">Peptidase M60 domain-containing protein</fullName>
    </recommendedName>
</protein>
<dbReference type="Gene3D" id="1.10.390.30">
    <property type="entry name" value="Peptidase M60, enhancin-like domain 3"/>
    <property type="match status" value="1"/>
</dbReference>
<reference evidence="2 3" key="1">
    <citation type="submission" date="2015-03" db="EMBL/GenBank/DDBJ databases">
        <title>Draft genome of the nematode, Opisthorchis viverrini.</title>
        <authorList>
            <person name="Mitreva M."/>
        </authorList>
    </citation>
    <scope>NUCLEOTIDE SEQUENCE [LARGE SCALE GENOMIC DNA]</scope>
    <source>
        <strain evidence="2">Khon Kaen</strain>
    </source>
</reference>
<dbReference type="InterPro" id="IPR042279">
    <property type="entry name" value="Pep_M60_3"/>
</dbReference>
<dbReference type="Pfam" id="PF13402">
    <property type="entry name" value="Peptidase_M60"/>
    <property type="match status" value="1"/>
</dbReference>
<dbReference type="AlphaFoldDB" id="A0A1S8WNL1"/>
<accession>A0A1S8WNL1</accession>
<dbReference type="EMBL" id="KV899031">
    <property type="protein sequence ID" value="OON16049.1"/>
    <property type="molecule type" value="Genomic_DNA"/>
</dbReference>
<feature type="non-terminal residue" evidence="2">
    <location>
        <position position="1"/>
    </location>
</feature>
<proteinExistence type="predicted"/>
<dbReference type="Gene3D" id="3.40.390.80">
    <property type="entry name" value="Peptidase M60, enhancin-like domain 2"/>
    <property type="match status" value="1"/>
</dbReference>
<keyword evidence="3" id="KW-1185">Reference proteome</keyword>
<feature type="domain" description="Peptidase M60" evidence="1">
    <location>
        <begin position="451"/>
        <end position="746"/>
    </location>
</feature>
<evidence type="ECO:0000313" key="2">
    <source>
        <dbReference type="EMBL" id="OON16049.1"/>
    </source>
</evidence>
<evidence type="ECO:0000313" key="3">
    <source>
        <dbReference type="Proteomes" id="UP000243686"/>
    </source>
</evidence>
<gene>
    <name evidence="2" type="ORF">X801_08140</name>
</gene>
<name>A0A1S8WNL1_OPIVI</name>
<dbReference type="InterPro" id="IPR031161">
    <property type="entry name" value="Peptidase_M60_dom"/>
</dbReference>
<dbReference type="Proteomes" id="UP000243686">
    <property type="component" value="Unassembled WGS sequence"/>
</dbReference>
<dbReference type="PROSITE" id="PS51723">
    <property type="entry name" value="PEPTIDASE_M60"/>
    <property type="match status" value="1"/>
</dbReference>
<dbReference type="SMART" id="SM01276">
    <property type="entry name" value="M60-like"/>
    <property type="match status" value="1"/>
</dbReference>
<organism evidence="2 3">
    <name type="scientific">Opisthorchis viverrini</name>
    <name type="common">Southeast Asian liver fluke</name>
    <dbReference type="NCBI Taxonomy" id="6198"/>
    <lineage>
        <taxon>Eukaryota</taxon>
        <taxon>Metazoa</taxon>
        <taxon>Spiralia</taxon>
        <taxon>Lophotrochozoa</taxon>
        <taxon>Platyhelminthes</taxon>
        <taxon>Trematoda</taxon>
        <taxon>Digenea</taxon>
        <taxon>Opisthorchiida</taxon>
        <taxon>Opisthorchiata</taxon>
        <taxon>Opisthorchiidae</taxon>
        <taxon>Opisthorchis</taxon>
    </lineage>
</organism>
<evidence type="ECO:0000259" key="1">
    <source>
        <dbReference type="PROSITE" id="PS51723"/>
    </source>
</evidence>
<sequence length="861" mass="98066">VIHDHEPGNRINPDTYSFAPVTLQFTTCVHRFPTVVYILTGSTVENVASKKKLMGSGRWLERLVDGDLLRPWAPSAVEFPYYYVDLGAVYNLTSINLHVQNIWTFGDAGINETFDVHTYGGYMTACNYKQLHPWDVLAKGLMFKRKGEEIILHPTKPETKRTITGKQKTLFCAAHMEGVATKGPTKDVLLGIVQNRAVAMAVKRQNAKIIVIHGIQVIDQLPNNTKYDEWRHSLRQWLTNGQHKHADFVRIESTYKPGDVILIKRTDKFDVEKVYSQIISGENSAVVGFIRGNGEDNLKQLLNKLEIEYASNGIWTAEQDINLQSMITTTRFTPLEYELRRMVSSWTLFRTKRFENVWSWEEWSEPEVQRLIRMIVDRFDPFIRHISPCKDGPYVKDPYTATAIYNYNVILLRQTGETCTALPGMHPNSLDVPPNMKPTTITTSIHAPFHSRFFPTTAYAKPGQGFSWTVLENSHPNFHDQHIRVNWQTDGIEHHDSWLRMSVVTTTKQLSAQGQICSAHGGPIFLQLPAGVNITIRLENVYKHPYVDLRDPKSIERFPAEVEKYRDMPWTLVNGDNLITSLLTKDVIISNTTNVLRGGNYMDKAIKMIHNYRGTDHTKAGQMAFACDVHISVGWGHSGYPMMGFLGWSWIYVHWENIVSCGGSHPFVHEFGHNLQVGPATLLHGGETTNEVNLIYSSEEIFGSSPYGNDRDVNKWQSDTYNGVGLGYYKYLNSLFGYGLTGNVFTTAMTKGGALNTEELKAQHWLQQVCNETGYNLLPFHGLWNFPVTEQTHQICDPLPCFFPDDEFTAKAQDKVSKILTAYGKQCIRENPKKVVFRGDLWRGVDQRGPQYVFQHDDEEC</sequence>